<comment type="caution">
    <text evidence="3">The sequence shown here is derived from an EMBL/GenBank/DDBJ whole genome shotgun (WGS) entry which is preliminary data.</text>
</comment>
<gene>
    <name evidence="3" type="ORF">ACFOW3_20505</name>
</gene>
<evidence type="ECO:0000313" key="4">
    <source>
        <dbReference type="Proteomes" id="UP001595693"/>
    </source>
</evidence>
<organism evidence="3 4">
    <name type="scientific">Acidovorax facilis</name>
    <dbReference type="NCBI Taxonomy" id="12917"/>
    <lineage>
        <taxon>Bacteria</taxon>
        <taxon>Pseudomonadati</taxon>
        <taxon>Pseudomonadota</taxon>
        <taxon>Betaproteobacteria</taxon>
        <taxon>Burkholderiales</taxon>
        <taxon>Comamonadaceae</taxon>
        <taxon>Acidovorax</taxon>
    </lineage>
</organism>
<sequence length="62" mass="6803">MAWLTENWFWILTFIAFIAMHMFGHGGHGSHGGGDRERSANTKETGAAQNRSGDARSGGHHH</sequence>
<protein>
    <submittedName>
        <fullName evidence="3">DUF2933 domain-containing protein</fullName>
    </submittedName>
</protein>
<dbReference type="Pfam" id="PF11666">
    <property type="entry name" value="DUF2933"/>
    <property type="match status" value="1"/>
</dbReference>
<evidence type="ECO:0000256" key="2">
    <source>
        <dbReference type="SAM" id="Phobius"/>
    </source>
</evidence>
<keyword evidence="2" id="KW-0472">Membrane</keyword>
<dbReference type="InterPro" id="IPR021682">
    <property type="entry name" value="DUF2933"/>
</dbReference>
<name>A0ABV8DEL5_9BURK</name>
<reference evidence="4" key="1">
    <citation type="journal article" date="2019" name="Int. J. Syst. Evol. Microbiol.">
        <title>The Global Catalogue of Microorganisms (GCM) 10K type strain sequencing project: providing services to taxonomists for standard genome sequencing and annotation.</title>
        <authorList>
            <consortium name="The Broad Institute Genomics Platform"/>
            <consortium name="The Broad Institute Genome Sequencing Center for Infectious Disease"/>
            <person name="Wu L."/>
            <person name="Ma J."/>
        </authorList>
    </citation>
    <scope>NUCLEOTIDE SEQUENCE [LARGE SCALE GENOMIC DNA]</scope>
    <source>
        <strain evidence="4">CCUG 2113</strain>
    </source>
</reference>
<feature type="transmembrane region" description="Helical" evidence="2">
    <location>
        <begin position="7"/>
        <end position="24"/>
    </location>
</feature>
<keyword evidence="2" id="KW-1133">Transmembrane helix</keyword>
<keyword evidence="4" id="KW-1185">Reference proteome</keyword>
<dbReference type="Proteomes" id="UP001595693">
    <property type="component" value="Unassembled WGS sequence"/>
</dbReference>
<proteinExistence type="predicted"/>
<dbReference type="EMBL" id="JBHSAJ010000060">
    <property type="protein sequence ID" value="MFC3937008.1"/>
    <property type="molecule type" value="Genomic_DNA"/>
</dbReference>
<evidence type="ECO:0000256" key="1">
    <source>
        <dbReference type="SAM" id="MobiDB-lite"/>
    </source>
</evidence>
<feature type="region of interest" description="Disordered" evidence="1">
    <location>
        <begin position="27"/>
        <end position="62"/>
    </location>
</feature>
<feature type="compositionally biased region" description="Polar residues" evidence="1">
    <location>
        <begin position="42"/>
        <end position="52"/>
    </location>
</feature>
<accession>A0ABV8DEL5</accession>
<evidence type="ECO:0000313" key="3">
    <source>
        <dbReference type="EMBL" id="MFC3937008.1"/>
    </source>
</evidence>
<keyword evidence="2" id="KW-0812">Transmembrane</keyword>
<dbReference type="RefSeq" id="WP_082437327.1">
    <property type="nucleotide sequence ID" value="NZ_JAMXAX010000004.1"/>
</dbReference>